<accession>J3LI82</accession>
<protein>
    <recommendedName>
        <fullName evidence="1">SPX domain-containing protein</fullName>
    </recommendedName>
</protein>
<dbReference type="Proteomes" id="UP000006038">
    <property type="component" value="Unassembled WGS sequence"/>
</dbReference>
<dbReference type="Pfam" id="PF03105">
    <property type="entry name" value="SPX"/>
    <property type="match status" value="1"/>
</dbReference>
<dbReference type="InterPro" id="IPR052486">
    <property type="entry name" value="PHO1"/>
</dbReference>
<sequence>MVKFSREYEASIIPEWKAAFVDYKRLKKLIKKIKVSRRDALAAGDILPPPSPPYAGKEGGGGYGFSILDPVRAVAARFSARQLHLHAASASVRRRVGLNITN</sequence>
<evidence type="ECO:0000259" key="1">
    <source>
        <dbReference type="PROSITE" id="PS51382"/>
    </source>
</evidence>
<feature type="domain" description="SPX" evidence="1">
    <location>
        <begin position="2"/>
        <end position="102"/>
    </location>
</feature>
<dbReference type="EnsemblPlants" id="OB02G43490.1">
    <property type="protein sequence ID" value="OB02G43490.1"/>
    <property type="gene ID" value="OB02G43490"/>
</dbReference>
<dbReference type="PANTHER" id="PTHR48477">
    <property type="entry name" value="PHOSPHATE TRANSPORTER PHO1"/>
    <property type="match status" value="1"/>
</dbReference>
<name>J3LI82_ORYBR</name>
<dbReference type="HOGENOM" id="CLU_2281774_0_0_1"/>
<evidence type="ECO:0000313" key="3">
    <source>
        <dbReference type="Proteomes" id="UP000006038"/>
    </source>
</evidence>
<evidence type="ECO:0000313" key="2">
    <source>
        <dbReference type="EnsemblPlants" id="OB02G43490.1"/>
    </source>
</evidence>
<dbReference type="STRING" id="4533.J3LI82"/>
<reference evidence="2" key="1">
    <citation type="submission" date="2013-04" db="UniProtKB">
        <authorList>
            <consortium name="EnsemblPlants"/>
        </authorList>
    </citation>
    <scope>IDENTIFICATION</scope>
</reference>
<dbReference type="Gramene" id="OB02G43490.1">
    <property type="protein sequence ID" value="OB02G43490.1"/>
    <property type="gene ID" value="OB02G43490"/>
</dbReference>
<dbReference type="GO" id="GO:0016036">
    <property type="term" value="P:cellular response to phosphate starvation"/>
    <property type="evidence" value="ECO:0007669"/>
    <property type="project" value="InterPro"/>
</dbReference>
<dbReference type="PANTHER" id="PTHR48477:SF1">
    <property type="entry name" value="PHOSPHATE TRANSPORTER PHO1"/>
    <property type="match status" value="1"/>
</dbReference>
<proteinExistence type="predicted"/>
<dbReference type="PROSITE" id="PS51382">
    <property type="entry name" value="SPX"/>
    <property type="match status" value="1"/>
</dbReference>
<keyword evidence="3" id="KW-1185">Reference proteome</keyword>
<dbReference type="AlphaFoldDB" id="J3LI82"/>
<dbReference type="InterPro" id="IPR004331">
    <property type="entry name" value="SPX_dom"/>
</dbReference>
<organism evidence="2">
    <name type="scientific">Oryza brachyantha</name>
    <name type="common">malo sina</name>
    <dbReference type="NCBI Taxonomy" id="4533"/>
    <lineage>
        <taxon>Eukaryota</taxon>
        <taxon>Viridiplantae</taxon>
        <taxon>Streptophyta</taxon>
        <taxon>Embryophyta</taxon>
        <taxon>Tracheophyta</taxon>
        <taxon>Spermatophyta</taxon>
        <taxon>Magnoliopsida</taxon>
        <taxon>Liliopsida</taxon>
        <taxon>Poales</taxon>
        <taxon>Poaceae</taxon>
        <taxon>BOP clade</taxon>
        <taxon>Oryzoideae</taxon>
        <taxon>Oryzeae</taxon>
        <taxon>Oryzinae</taxon>
        <taxon>Oryza</taxon>
    </lineage>
</organism>